<evidence type="ECO:0000313" key="4">
    <source>
        <dbReference type="Proteomes" id="UP001597541"/>
    </source>
</evidence>
<evidence type="ECO:0000259" key="2">
    <source>
        <dbReference type="Pfam" id="PF07833"/>
    </source>
</evidence>
<keyword evidence="4" id="KW-1185">Reference proteome</keyword>
<comment type="caution">
    <text evidence="3">The sequence shown here is derived from an EMBL/GenBank/DDBJ whole genome shotgun (WGS) entry which is preliminary data.</text>
</comment>
<dbReference type="InterPro" id="IPR036582">
    <property type="entry name" value="Mao_N_sf"/>
</dbReference>
<feature type="signal peptide" evidence="1">
    <location>
        <begin position="1"/>
        <end position="25"/>
    </location>
</feature>
<organism evidence="3 4">
    <name type="scientific">Paenibacillus gansuensis</name>
    <dbReference type="NCBI Taxonomy" id="306542"/>
    <lineage>
        <taxon>Bacteria</taxon>
        <taxon>Bacillati</taxon>
        <taxon>Bacillota</taxon>
        <taxon>Bacilli</taxon>
        <taxon>Bacillales</taxon>
        <taxon>Paenibacillaceae</taxon>
        <taxon>Paenibacillus</taxon>
    </lineage>
</organism>
<feature type="chain" id="PRO_5047305988" evidence="1">
    <location>
        <begin position="26"/>
        <end position="156"/>
    </location>
</feature>
<accession>A0ABW5PKX8</accession>
<dbReference type="Pfam" id="PF07833">
    <property type="entry name" value="Cu_amine_oxidN1"/>
    <property type="match status" value="1"/>
</dbReference>
<protein>
    <submittedName>
        <fullName evidence="3">Stalk domain-containing protein</fullName>
    </submittedName>
</protein>
<name>A0ABW5PKX8_9BACL</name>
<gene>
    <name evidence="3" type="ORF">ACFSUF_24030</name>
</gene>
<dbReference type="Proteomes" id="UP001597541">
    <property type="component" value="Unassembled WGS sequence"/>
</dbReference>
<dbReference type="InterPro" id="IPR012854">
    <property type="entry name" value="Cu_amine_oxidase-like_N"/>
</dbReference>
<reference evidence="4" key="1">
    <citation type="journal article" date="2019" name="Int. J. Syst. Evol. Microbiol.">
        <title>The Global Catalogue of Microorganisms (GCM) 10K type strain sequencing project: providing services to taxonomists for standard genome sequencing and annotation.</title>
        <authorList>
            <consortium name="The Broad Institute Genomics Platform"/>
            <consortium name="The Broad Institute Genome Sequencing Center for Infectious Disease"/>
            <person name="Wu L."/>
            <person name="Ma J."/>
        </authorList>
    </citation>
    <scope>NUCLEOTIDE SEQUENCE [LARGE SCALE GENOMIC DNA]</scope>
    <source>
        <strain evidence="4">KCTC 3950</strain>
    </source>
</reference>
<dbReference type="RefSeq" id="WP_377607392.1">
    <property type="nucleotide sequence ID" value="NZ_JBHUME010000019.1"/>
</dbReference>
<keyword evidence="1" id="KW-0732">Signal</keyword>
<dbReference type="SUPFAM" id="SSF55383">
    <property type="entry name" value="Copper amine oxidase, domain N"/>
    <property type="match status" value="1"/>
</dbReference>
<sequence>MKPWKKALSTTLLCAAVAMPGAVSAAIQTTPMVTKDPAYQGVPMHMMNGVTYVSLRETAMKMGYTVVYNAGDQSITLTVVSQGAENNDANSERLRYTLKLMAGSKKIWANGKEIMVNTPPVAHMSRVHVTKQFADYYLKRPMETLAKQADAQYKGT</sequence>
<proteinExistence type="predicted"/>
<dbReference type="Gene3D" id="3.30.457.10">
    <property type="entry name" value="Copper amine oxidase-like, N-terminal domain"/>
    <property type="match status" value="1"/>
</dbReference>
<feature type="domain" description="Copper amine oxidase-like N-terminal" evidence="2">
    <location>
        <begin position="42"/>
        <end position="136"/>
    </location>
</feature>
<evidence type="ECO:0000313" key="3">
    <source>
        <dbReference type="EMBL" id="MFD2615479.1"/>
    </source>
</evidence>
<evidence type="ECO:0000256" key="1">
    <source>
        <dbReference type="SAM" id="SignalP"/>
    </source>
</evidence>
<dbReference type="EMBL" id="JBHUME010000019">
    <property type="protein sequence ID" value="MFD2615479.1"/>
    <property type="molecule type" value="Genomic_DNA"/>
</dbReference>